<keyword evidence="2" id="KW-1185">Reference proteome</keyword>
<accession>A0ABM3V0Y8</accession>
<reference evidence="3" key="1">
    <citation type="submission" date="2025-08" db="UniProtKB">
        <authorList>
            <consortium name="RefSeq"/>
        </authorList>
    </citation>
    <scope>IDENTIFICATION</scope>
    <source>
        <strain evidence="3">Aabys</strain>
        <tissue evidence="3">Whole body</tissue>
    </source>
</reference>
<proteinExistence type="predicted"/>
<organism evidence="2 3">
    <name type="scientific">Musca domestica</name>
    <name type="common">House fly</name>
    <dbReference type="NCBI Taxonomy" id="7370"/>
    <lineage>
        <taxon>Eukaryota</taxon>
        <taxon>Metazoa</taxon>
        <taxon>Ecdysozoa</taxon>
        <taxon>Arthropoda</taxon>
        <taxon>Hexapoda</taxon>
        <taxon>Insecta</taxon>
        <taxon>Pterygota</taxon>
        <taxon>Neoptera</taxon>
        <taxon>Endopterygota</taxon>
        <taxon>Diptera</taxon>
        <taxon>Brachycera</taxon>
        <taxon>Muscomorpha</taxon>
        <taxon>Muscoidea</taxon>
        <taxon>Muscidae</taxon>
        <taxon>Musca</taxon>
    </lineage>
</organism>
<gene>
    <name evidence="3" type="primary">LOC131802795</name>
</gene>
<feature type="chain" id="PRO_5046570469" evidence="1">
    <location>
        <begin position="18"/>
        <end position="344"/>
    </location>
</feature>
<evidence type="ECO:0000313" key="2">
    <source>
        <dbReference type="Proteomes" id="UP001652621"/>
    </source>
</evidence>
<evidence type="ECO:0000313" key="3">
    <source>
        <dbReference type="RefSeq" id="XP_058979414.1"/>
    </source>
</evidence>
<dbReference type="GeneID" id="131802795"/>
<evidence type="ECO:0000256" key="1">
    <source>
        <dbReference type="SAM" id="SignalP"/>
    </source>
</evidence>
<sequence length="344" mass="37702">MLIKFATALIVIVSVGAQSRQYAYQKPLVPFYGDDGKPRYLTTTNRMIIPVATGRNYEVSMSPSNKFVEMRLEQRQGYPVVQQQRYSQHSAVVGASTTAHLGGTALAPANTHIAHANQRLVTNPVGQTPYHQHPAVNGQVYAAAHGTGQAQYHHHHHQAAVNTHQQAHYAPVAQPSAGHLATQVNQGVLQHHGHAAVQQHQQHHLVANTQALTQHRTAPIVQHQQQQQQYPIATHQALVAHPIQAPNIQQQHSQQFPTPNNPPSARFVTKCHPNGHCEQVAQDQQHSAVVQQARSHIAQTGGSTCNGLYAQGTAQGSAPPHKGLRDRRLFPYSEVPIAAYPFNK</sequence>
<dbReference type="RefSeq" id="XP_058979414.1">
    <property type="nucleotide sequence ID" value="XM_059123431.1"/>
</dbReference>
<dbReference type="Proteomes" id="UP001652621">
    <property type="component" value="Unplaced"/>
</dbReference>
<name>A0ABM3V0Y8_MUSDO</name>
<protein>
    <submittedName>
        <fullName evidence="3">G-box-binding factor-like</fullName>
    </submittedName>
</protein>
<feature type="signal peptide" evidence="1">
    <location>
        <begin position="1"/>
        <end position="17"/>
    </location>
</feature>
<keyword evidence="1" id="KW-0732">Signal</keyword>